<evidence type="ECO:0000313" key="2">
    <source>
        <dbReference type="EMBL" id="EFF83238.1"/>
    </source>
</evidence>
<name>D4XNJ7_ACIHA</name>
<dbReference type="HOGENOM" id="CLU_2152837_0_0_6"/>
<dbReference type="EMBL" id="ADMT01000123">
    <property type="protein sequence ID" value="EFF83238.1"/>
    <property type="molecule type" value="Genomic_DNA"/>
</dbReference>
<sequence>MKNESFDIANMPKYGYAVDLSKSNSVTPQRHCGFIVPKFCKASQAEQKISASISAMQTRLYSLYEGMTRQNKSAMANMSGGSIRPRVNPLTSFKHGEISQNSKRIGGNHHA</sequence>
<reference evidence="3" key="1">
    <citation type="submission" date="2010-03" db="EMBL/GenBank/DDBJ databases">
        <title>Complete sequence of Mobiluncus curtisii ATCC 43063.</title>
        <authorList>
            <person name="Muzny D."/>
            <person name="Qin X."/>
            <person name="Deng J."/>
            <person name="Jiang H."/>
            <person name="Liu Y."/>
            <person name="Qu J."/>
            <person name="Song X.-Z."/>
            <person name="Zhang L."/>
            <person name="Thornton R."/>
            <person name="Coyle M."/>
            <person name="Francisco L."/>
            <person name="Jackson L."/>
            <person name="Javaid M."/>
            <person name="Korchina V."/>
            <person name="Kovar C."/>
            <person name="Mata R."/>
            <person name="Mathew T."/>
            <person name="Ngo R."/>
            <person name="Nguyen L."/>
            <person name="Nguyen N."/>
            <person name="Okwuonu G."/>
            <person name="Ongeri F."/>
            <person name="Pham C."/>
            <person name="Simmons D."/>
            <person name="Wilczek-Boney K."/>
            <person name="Hale W."/>
            <person name="Jakkamsetti A."/>
            <person name="Pham P."/>
            <person name="Ruth R."/>
            <person name="San Lucas F."/>
            <person name="Warren J."/>
            <person name="Zhang J."/>
            <person name="Zhao Z."/>
            <person name="Zhou C."/>
            <person name="Zhu D."/>
            <person name="Lee S."/>
            <person name="Bess C."/>
            <person name="Blankenburg K."/>
            <person name="Forbes L."/>
            <person name="Fu Q."/>
            <person name="Gubbala S."/>
            <person name="Hirani K."/>
            <person name="Jayaseelan J.C."/>
            <person name="Lara F."/>
            <person name="Munidasa M."/>
            <person name="Palculict T."/>
            <person name="Patil S."/>
            <person name="Pu L.-L."/>
            <person name="Saada N."/>
            <person name="Tang L."/>
            <person name="Weissenberger G."/>
            <person name="Zhu Y."/>
            <person name="Hemphill L."/>
            <person name="Shang Y."/>
            <person name="Youmans B."/>
            <person name="Ayvaz T."/>
            <person name="Ross M."/>
            <person name="Santibanez J."/>
            <person name="Aqrawi P."/>
            <person name="Gross S."/>
            <person name="Joshi V."/>
            <person name="Fowler G."/>
            <person name="Nazareth L."/>
            <person name="Reid J."/>
            <person name="Worley K."/>
            <person name="Petrosino J."/>
            <person name="Highlander S."/>
            <person name="Gibbs R."/>
            <person name="Gibbs R."/>
        </authorList>
    </citation>
    <scope>NUCLEOTIDE SEQUENCE [LARGE SCALE GENOMIC DNA]</scope>
    <source>
        <strain evidence="3">ATCC 19194</strain>
    </source>
</reference>
<proteinExistence type="predicted"/>
<gene>
    <name evidence="2" type="ORF">HMP0015_1289</name>
</gene>
<dbReference type="AlphaFoldDB" id="D4XNJ7"/>
<evidence type="ECO:0000256" key="1">
    <source>
        <dbReference type="SAM" id="MobiDB-lite"/>
    </source>
</evidence>
<comment type="caution">
    <text evidence="2">The sequence shown here is derived from an EMBL/GenBank/DDBJ whole genome shotgun (WGS) entry which is preliminary data.</text>
</comment>
<feature type="region of interest" description="Disordered" evidence="1">
    <location>
        <begin position="76"/>
        <end position="111"/>
    </location>
</feature>
<dbReference type="Proteomes" id="UP000003085">
    <property type="component" value="Unassembled WGS sequence"/>
</dbReference>
<dbReference type="RefSeq" id="WP_004638243.1">
    <property type="nucleotide sequence ID" value="NZ_GG770435.1"/>
</dbReference>
<accession>D4XNJ7</accession>
<protein>
    <submittedName>
        <fullName evidence="2">Uncharacterized protein</fullName>
    </submittedName>
</protein>
<evidence type="ECO:0000313" key="3">
    <source>
        <dbReference type="Proteomes" id="UP000003085"/>
    </source>
</evidence>
<organism evidence="2 3">
    <name type="scientific">Acinetobacter haemolyticus ATCC 19194</name>
    <dbReference type="NCBI Taxonomy" id="707232"/>
    <lineage>
        <taxon>Bacteria</taxon>
        <taxon>Pseudomonadati</taxon>
        <taxon>Pseudomonadota</taxon>
        <taxon>Gammaproteobacteria</taxon>
        <taxon>Moraxellales</taxon>
        <taxon>Moraxellaceae</taxon>
        <taxon>Acinetobacter</taxon>
    </lineage>
</organism>